<feature type="transmembrane region" description="Helical" evidence="8">
    <location>
        <begin position="297"/>
        <end position="316"/>
    </location>
</feature>
<dbReference type="InterPro" id="IPR036259">
    <property type="entry name" value="MFS_trans_sf"/>
</dbReference>
<keyword evidence="7 8" id="KW-0472">Membrane</keyword>
<feature type="transmembrane region" description="Helical" evidence="8">
    <location>
        <begin position="354"/>
        <end position="374"/>
    </location>
</feature>
<keyword evidence="4" id="KW-1003">Cell membrane</keyword>
<dbReference type="Pfam" id="PF07690">
    <property type="entry name" value="MFS_1"/>
    <property type="match status" value="1"/>
</dbReference>
<keyword evidence="5 8" id="KW-0812">Transmembrane</keyword>
<dbReference type="CDD" id="cd17320">
    <property type="entry name" value="MFS_MdfA_MDR_like"/>
    <property type="match status" value="1"/>
</dbReference>
<evidence type="ECO:0000256" key="7">
    <source>
        <dbReference type="ARBA" id="ARBA00023136"/>
    </source>
</evidence>
<dbReference type="PANTHER" id="PTHR23502">
    <property type="entry name" value="MAJOR FACILITATOR SUPERFAMILY"/>
    <property type="match status" value="1"/>
</dbReference>
<feature type="transmembrane region" description="Helical" evidence="8">
    <location>
        <begin position="114"/>
        <end position="135"/>
    </location>
</feature>
<dbReference type="KEGG" id="serj:SGUI_2241"/>
<feature type="transmembrane region" description="Helical" evidence="8">
    <location>
        <begin position="263"/>
        <end position="285"/>
    </location>
</feature>
<dbReference type="GO" id="GO:0005886">
    <property type="term" value="C:plasma membrane"/>
    <property type="evidence" value="ECO:0007669"/>
    <property type="project" value="UniProtKB-SubCell"/>
</dbReference>
<dbReference type="NCBIfam" id="TIGR00710">
    <property type="entry name" value="efflux_Bcr_CflA"/>
    <property type="match status" value="1"/>
</dbReference>
<dbReference type="EMBL" id="CP014989">
    <property type="protein sequence ID" value="ANS79637.1"/>
    <property type="molecule type" value="Genomic_DNA"/>
</dbReference>
<feature type="transmembrane region" description="Helical" evidence="8">
    <location>
        <begin position="21"/>
        <end position="38"/>
    </location>
</feature>
<dbReference type="PROSITE" id="PS50850">
    <property type="entry name" value="MFS"/>
    <property type="match status" value="1"/>
</dbReference>
<dbReference type="GO" id="GO:0042910">
    <property type="term" value="F:xenobiotic transmembrane transporter activity"/>
    <property type="evidence" value="ECO:0007669"/>
    <property type="project" value="InterPro"/>
</dbReference>
<gene>
    <name evidence="10" type="ORF">SGUI_2241</name>
</gene>
<feature type="transmembrane region" description="Helical" evidence="8">
    <location>
        <begin position="58"/>
        <end position="76"/>
    </location>
</feature>
<evidence type="ECO:0000256" key="1">
    <source>
        <dbReference type="ARBA" id="ARBA00004651"/>
    </source>
</evidence>
<comment type="similarity">
    <text evidence="2">Belongs to the major facilitator superfamily. Bcr/CmlA family.</text>
</comment>
<dbReference type="GO" id="GO:1990961">
    <property type="term" value="P:xenobiotic detoxification by transmembrane export across the plasma membrane"/>
    <property type="evidence" value="ECO:0007669"/>
    <property type="project" value="InterPro"/>
</dbReference>
<evidence type="ECO:0000256" key="6">
    <source>
        <dbReference type="ARBA" id="ARBA00022989"/>
    </source>
</evidence>
<dbReference type="InterPro" id="IPR020846">
    <property type="entry name" value="MFS_dom"/>
</dbReference>
<evidence type="ECO:0000256" key="4">
    <source>
        <dbReference type="ARBA" id="ARBA00022475"/>
    </source>
</evidence>
<comment type="subcellular location">
    <subcellularLocation>
        <location evidence="1">Cell membrane</location>
        <topology evidence="1">Multi-pass membrane protein</topology>
    </subcellularLocation>
</comment>
<keyword evidence="6 8" id="KW-1133">Transmembrane helix</keyword>
<dbReference type="SUPFAM" id="SSF103473">
    <property type="entry name" value="MFS general substrate transporter"/>
    <property type="match status" value="1"/>
</dbReference>
<dbReference type="PATRIC" id="fig|1758689.4.peg.2336"/>
<dbReference type="Proteomes" id="UP000092482">
    <property type="component" value="Chromosome"/>
</dbReference>
<dbReference type="AlphaFoldDB" id="A0A1B1NDX1"/>
<dbReference type="InterPro" id="IPR011701">
    <property type="entry name" value="MFS"/>
</dbReference>
<protein>
    <submittedName>
        <fullName evidence="10">MFS transporter</fullName>
    </submittedName>
</protein>
<feature type="transmembrane region" description="Helical" evidence="8">
    <location>
        <begin position="380"/>
        <end position="401"/>
    </location>
</feature>
<feature type="transmembrane region" description="Helical" evidence="8">
    <location>
        <begin position="177"/>
        <end position="197"/>
    </location>
</feature>
<dbReference type="OrthoDB" id="9814303at2"/>
<evidence type="ECO:0000256" key="8">
    <source>
        <dbReference type="SAM" id="Phobius"/>
    </source>
</evidence>
<dbReference type="RefSeq" id="WP_066640235.1">
    <property type="nucleotide sequence ID" value="NZ_CP014989.1"/>
</dbReference>
<keyword evidence="3" id="KW-0813">Transport</keyword>
<feature type="transmembrane region" description="Helical" evidence="8">
    <location>
        <begin position="230"/>
        <end position="251"/>
    </location>
</feature>
<organism evidence="10 11">
    <name type="scientific">Serinicoccus hydrothermalis</name>
    <dbReference type="NCBI Taxonomy" id="1758689"/>
    <lineage>
        <taxon>Bacteria</taxon>
        <taxon>Bacillati</taxon>
        <taxon>Actinomycetota</taxon>
        <taxon>Actinomycetes</taxon>
        <taxon>Micrococcales</taxon>
        <taxon>Ornithinimicrobiaceae</taxon>
        <taxon>Serinicoccus</taxon>
    </lineage>
</organism>
<reference evidence="10 11" key="1">
    <citation type="submission" date="2016-03" db="EMBL/GenBank/DDBJ databases">
        <title>Shallow-sea hydrothermal system.</title>
        <authorList>
            <person name="Tang K."/>
        </authorList>
    </citation>
    <scope>NUCLEOTIDE SEQUENCE [LARGE SCALE GENOMIC DNA]</scope>
    <source>
        <strain evidence="10 11">JLT9</strain>
    </source>
</reference>
<evidence type="ECO:0000313" key="11">
    <source>
        <dbReference type="Proteomes" id="UP000092482"/>
    </source>
</evidence>
<feature type="domain" description="Major facilitator superfamily (MFS) profile" evidence="9">
    <location>
        <begin position="23"/>
        <end position="413"/>
    </location>
</feature>
<feature type="transmembrane region" description="Helical" evidence="8">
    <location>
        <begin position="322"/>
        <end position="342"/>
    </location>
</feature>
<name>A0A1B1NDX1_9MICO</name>
<evidence type="ECO:0000256" key="3">
    <source>
        <dbReference type="ARBA" id="ARBA00022448"/>
    </source>
</evidence>
<proteinExistence type="inferred from homology"/>
<keyword evidence="11" id="KW-1185">Reference proteome</keyword>
<evidence type="ECO:0000259" key="9">
    <source>
        <dbReference type="PROSITE" id="PS50850"/>
    </source>
</evidence>
<evidence type="ECO:0000256" key="5">
    <source>
        <dbReference type="ARBA" id="ARBA00022692"/>
    </source>
</evidence>
<accession>A0A1B1NDX1</accession>
<feature type="transmembrane region" description="Helical" evidence="8">
    <location>
        <begin position="147"/>
        <end position="165"/>
    </location>
</feature>
<dbReference type="InterPro" id="IPR004812">
    <property type="entry name" value="Efflux_drug-R_Bcr/CmlA"/>
</dbReference>
<dbReference type="GO" id="GO:0015385">
    <property type="term" value="F:sodium:proton antiporter activity"/>
    <property type="evidence" value="ECO:0007669"/>
    <property type="project" value="TreeGrafter"/>
</dbReference>
<evidence type="ECO:0000313" key="10">
    <source>
        <dbReference type="EMBL" id="ANS79637.1"/>
    </source>
</evidence>
<dbReference type="STRING" id="1758689.SGUI_2241"/>
<dbReference type="Gene3D" id="1.20.1720.10">
    <property type="entry name" value="Multidrug resistance protein D"/>
    <property type="match status" value="1"/>
</dbReference>
<dbReference type="PANTHER" id="PTHR23502:SF132">
    <property type="entry name" value="POLYAMINE TRANSPORTER 2-RELATED"/>
    <property type="match status" value="1"/>
</dbReference>
<feature type="transmembrane region" description="Helical" evidence="8">
    <location>
        <begin position="88"/>
        <end position="108"/>
    </location>
</feature>
<evidence type="ECO:0000256" key="2">
    <source>
        <dbReference type="ARBA" id="ARBA00006236"/>
    </source>
</evidence>
<sequence>MTASPPQPQTGAPAYPKRATLLVTTTLAALAMIGPFTIDTVFPGFEAIGRDYEVDATALQQITSIYLLSFAVMSVFHGPISDALGRKPVMIGGLIGYALASVVCALAPSFGVLLAARVVQGLFAGAATIVSRAVIRDLFSGAEAQKLMARVMMIFAIAPALAPVIGGEILRLGPWHWIFWFVAVYGVAAAVLTAVVLPETHPPEARTPLRVGSVVGSLWGVARSRAFQRLALSSAFVFAAYFLYVVGAPIVVVDLLGKGEQDFWMLFVPMIGGMVAGSMLTNRLAGRVDPRRMVDGTMAVLLGGVLVNVVLCWLAPSLPWAVVGPGFMGVAIGVAFPLQQLAMLDLFPEARGAAASMASFATLVFNALLAGGIAPLVTGTLLSTAATSAGFAVLGAGLWAWHRRATAGEVPAG</sequence>